<keyword evidence="1" id="KW-0106">Calcium</keyword>
<dbReference type="InterPro" id="IPR002048">
    <property type="entry name" value="EF_hand_dom"/>
</dbReference>
<dbReference type="InterPro" id="IPR011992">
    <property type="entry name" value="EF-hand-dom_pair"/>
</dbReference>
<evidence type="ECO:0000256" key="1">
    <source>
        <dbReference type="ARBA" id="ARBA00022837"/>
    </source>
</evidence>
<evidence type="ECO:0000259" key="2">
    <source>
        <dbReference type="PROSITE" id="PS50222"/>
    </source>
</evidence>
<dbReference type="InterPro" id="IPR036249">
    <property type="entry name" value="Thioredoxin-like_sf"/>
</dbReference>
<dbReference type="InterPro" id="IPR018247">
    <property type="entry name" value="EF_Hand_1_Ca_BS"/>
</dbReference>
<dbReference type="GO" id="GO:0005509">
    <property type="term" value="F:calcium ion binding"/>
    <property type="evidence" value="ECO:0007669"/>
    <property type="project" value="InterPro"/>
</dbReference>
<feature type="domain" description="EF-hand" evidence="2">
    <location>
        <begin position="389"/>
        <end position="424"/>
    </location>
</feature>
<organism evidence="3 4">
    <name type="scientific">Effrenium voratum</name>
    <dbReference type="NCBI Taxonomy" id="2562239"/>
    <lineage>
        <taxon>Eukaryota</taxon>
        <taxon>Sar</taxon>
        <taxon>Alveolata</taxon>
        <taxon>Dinophyceae</taxon>
        <taxon>Suessiales</taxon>
        <taxon>Symbiodiniaceae</taxon>
        <taxon>Effrenium</taxon>
    </lineage>
</organism>
<dbReference type="Pfam" id="PF13499">
    <property type="entry name" value="EF-hand_7"/>
    <property type="match status" value="1"/>
</dbReference>
<reference evidence="3" key="1">
    <citation type="submission" date="2023-08" db="EMBL/GenBank/DDBJ databases">
        <authorList>
            <person name="Chen Y."/>
            <person name="Shah S."/>
            <person name="Dougan E. K."/>
            <person name="Thang M."/>
            <person name="Chan C."/>
        </authorList>
    </citation>
    <scope>NUCLEOTIDE SEQUENCE</scope>
</reference>
<dbReference type="AlphaFoldDB" id="A0AA36N9X5"/>
<dbReference type="PROSITE" id="PS50222">
    <property type="entry name" value="EF_HAND_2"/>
    <property type="match status" value="2"/>
</dbReference>
<keyword evidence="4" id="KW-1185">Reference proteome</keyword>
<comment type="caution">
    <text evidence="3">The sequence shown here is derived from an EMBL/GenBank/DDBJ whole genome shotgun (WGS) entry which is preliminary data.</text>
</comment>
<dbReference type="Proteomes" id="UP001178507">
    <property type="component" value="Unassembled WGS sequence"/>
</dbReference>
<accession>A0AA36N9X5</accession>
<dbReference type="Gene3D" id="1.10.238.10">
    <property type="entry name" value="EF-hand"/>
    <property type="match status" value="1"/>
</dbReference>
<dbReference type="SMART" id="SM00054">
    <property type="entry name" value="EFh"/>
    <property type="match status" value="2"/>
</dbReference>
<dbReference type="SUPFAM" id="SSF52833">
    <property type="entry name" value="Thioredoxin-like"/>
    <property type="match status" value="1"/>
</dbReference>
<evidence type="ECO:0000313" key="3">
    <source>
        <dbReference type="EMBL" id="CAJ1395706.1"/>
    </source>
</evidence>
<dbReference type="Pfam" id="PF00085">
    <property type="entry name" value="Thioredoxin"/>
    <property type="match status" value="1"/>
</dbReference>
<dbReference type="InterPro" id="IPR013766">
    <property type="entry name" value="Thioredoxin_domain"/>
</dbReference>
<gene>
    <name evidence="3" type="ORF">EVOR1521_LOCUS20081</name>
</gene>
<dbReference type="CDD" id="cd02947">
    <property type="entry name" value="TRX_family"/>
    <property type="match status" value="1"/>
</dbReference>
<sequence>MASLEPWRGSWAPLPWRPPAAADAPRARRVRRSQACGSGSVKVLLSAAGAGLATARRGKALRAEERTALSAPNETGALVSISELPKVEALGVELRQTSGYAAPVNVQTGELTREPFRIKHELGPDVKKNIATVTGTLQKLRKHFGWNKVIGVSVTKAIMGSLSEDKDEDYLTRRQKVETLLRQCLLKKGPVTFFHTEIHTVGAGYHELVWGGSRSKDVWRKKTVLVCTLGRNIGAILFTDGRRVRNSPLNELYTSSRSATLPSDAGDYKFVPPRPGAEGFGEWATTLDDHLAEITSSLPSGLDRLVLVPTGRMARADNGISEALRAPSRLAKVRQVATERGADLVVAPFEQEANIVRGIALASIFELQINQAQRALDGVLNDAQILQSLSKVQLHAIFDQMDVDGDGKLQAEELCRALTLLGFDRDVDQLVEELDTSHDGVVSFDEFMVWWSHHVNEARCVVTTSAKAWKTIITNLNPPNGFGPLVLLKVTFTFCRSCRSFEPKWRKYSQEYPEIRFVELVGNGTVGAMEFCTKQLGVKVSPAFFMFRRGEDGGEIVAQWTGASVERFEGSARASGRAGIFASSRRVFTKCGAQKADIFGEGAFILPGERVRLLKDDNAFRGAFKRFPAQSLNGYTAEKWTRRGEECIIEKVFNDKTLTCVFADSTRFDLPWEVVDGYKE</sequence>
<evidence type="ECO:0000313" key="4">
    <source>
        <dbReference type="Proteomes" id="UP001178507"/>
    </source>
</evidence>
<name>A0AA36N9X5_9DINO</name>
<dbReference type="SUPFAM" id="SSF47473">
    <property type="entry name" value="EF-hand"/>
    <property type="match status" value="1"/>
</dbReference>
<protein>
    <recommendedName>
        <fullName evidence="2">EF-hand domain-containing protein</fullName>
    </recommendedName>
</protein>
<dbReference type="EMBL" id="CAUJNA010003207">
    <property type="protein sequence ID" value="CAJ1395706.1"/>
    <property type="molecule type" value="Genomic_DNA"/>
</dbReference>
<dbReference type="CDD" id="cd00051">
    <property type="entry name" value="EFh"/>
    <property type="match status" value="1"/>
</dbReference>
<dbReference type="PROSITE" id="PS00018">
    <property type="entry name" value="EF_HAND_1"/>
    <property type="match status" value="2"/>
</dbReference>
<dbReference type="Gene3D" id="3.40.30.10">
    <property type="entry name" value="Glutaredoxin"/>
    <property type="match status" value="1"/>
</dbReference>
<feature type="domain" description="EF-hand" evidence="2">
    <location>
        <begin position="426"/>
        <end position="457"/>
    </location>
</feature>
<proteinExistence type="predicted"/>